<dbReference type="InterPro" id="IPR013766">
    <property type="entry name" value="Thioredoxin_domain"/>
</dbReference>
<dbReference type="CDD" id="cd03001">
    <property type="entry name" value="PDI_a_P5"/>
    <property type="match status" value="2"/>
</dbReference>
<dbReference type="SUPFAM" id="SSF52833">
    <property type="entry name" value="Thioredoxin-like"/>
    <property type="match status" value="3"/>
</dbReference>
<evidence type="ECO:0000313" key="16">
    <source>
        <dbReference type="Proteomes" id="UP000794436"/>
    </source>
</evidence>
<comment type="catalytic activity">
    <reaction evidence="1">
        <text>Catalyzes the rearrangement of -S-S- bonds in proteins.</text>
        <dbReference type="EC" id="5.3.4.1"/>
    </reaction>
</comment>
<keyword evidence="16" id="KW-1185">Reference proteome</keyword>
<dbReference type="InterPro" id="IPR036249">
    <property type="entry name" value="Thioredoxin-like_sf"/>
</dbReference>
<feature type="compositionally biased region" description="Low complexity" evidence="12">
    <location>
        <begin position="155"/>
        <end position="167"/>
    </location>
</feature>
<evidence type="ECO:0000256" key="1">
    <source>
        <dbReference type="ARBA" id="ARBA00001182"/>
    </source>
</evidence>
<dbReference type="GO" id="GO:0034976">
    <property type="term" value="P:response to endoplasmic reticulum stress"/>
    <property type="evidence" value="ECO:0007669"/>
    <property type="project" value="TreeGrafter"/>
</dbReference>
<dbReference type="InterPro" id="IPR017937">
    <property type="entry name" value="Thioredoxin_CS"/>
</dbReference>
<evidence type="ECO:0000256" key="13">
    <source>
        <dbReference type="SAM" id="SignalP"/>
    </source>
</evidence>
<feature type="region of interest" description="Disordered" evidence="12">
    <location>
        <begin position="142"/>
        <end position="167"/>
    </location>
</feature>
<evidence type="ECO:0000256" key="7">
    <source>
        <dbReference type="ARBA" id="ARBA00022824"/>
    </source>
</evidence>
<keyword evidence="5 13" id="KW-0732">Signal</keyword>
<dbReference type="PROSITE" id="PS00194">
    <property type="entry name" value="THIOREDOXIN_1"/>
    <property type="match status" value="2"/>
</dbReference>
<keyword evidence="9" id="KW-0413">Isomerase</keyword>
<organism evidence="15 16">
    <name type="scientific">Pythium oligandrum</name>
    <name type="common">Mycoparasitic fungus</name>
    <dbReference type="NCBI Taxonomy" id="41045"/>
    <lineage>
        <taxon>Eukaryota</taxon>
        <taxon>Sar</taxon>
        <taxon>Stramenopiles</taxon>
        <taxon>Oomycota</taxon>
        <taxon>Peronosporomycetes</taxon>
        <taxon>Pythiales</taxon>
        <taxon>Pythiaceae</taxon>
        <taxon>Pythium</taxon>
    </lineage>
</organism>
<dbReference type="EC" id="5.3.4.1" evidence="4"/>
<protein>
    <recommendedName>
        <fullName evidence="4">protein disulfide-isomerase</fullName>
        <ecNumber evidence="4">5.3.4.1</ecNumber>
    </recommendedName>
</protein>
<accession>A0A8K1CU46</accession>
<evidence type="ECO:0000256" key="11">
    <source>
        <dbReference type="RuleBase" id="RU004208"/>
    </source>
</evidence>
<reference evidence="15" key="1">
    <citation type="submission" date="2019-03" db="EMBL/GenBank/DDBJ databases">
        <title>Long read genome sequence of the mycoparasitic Pythium oligandrum ATCC 38472 isolated from sugarbeet rhizosphere.</title>
        <authorList>
            <person name="Gaulin E."/>
        </authorList>
    </citation>
    <scope>NUCLEOTIDE SEQUENCE</scope>
    <source>
        <strain evidence="15">ATCC 38472_TT</strain>
    </source>
</reference>
<feature type="chain" id="PRO_5035472909" description="protein disulfide-isomerase" evidence="13">
    <location>
        <begin position="24"/>
        <end position="448"/>
    </location>
</feature>
<dbReference type="Pfam" id="PF24541">
    <property type="entry name" value="Thioredox_PDIA6_C"/>
    <property type="match status" value="1"/>
</dbReference>
<dbReference type="InterPro" id="IPR005788">
    <property type="entry name" value="PDI_thioredoxin-like_dom"/>
</dbReference>
<feature type="signal peptide" evidence="13">
    <location>
        <begin position="1"/>
        <end position="23"/>
    </location>
</feature>
<dbReference type="OrthoDB" id="2121326at2759"/>
<evidence type="ECO:0000256" key="5">
    <source>
        <dbReference type="ARBA" id="ARBA00022729"/>
    </source>
</evidence>
<evidence type="ECO:0000313" key="15">
    <source>
        <dbReference type="EMBL" id="TMW68720.1"/>
    </source>
</evidence>
<evidence type="ECO:0000256" key="8">
    <source>
        <dbReference type="ARBA" id="ARBA00023157"/>
    </source>
</evidence>
<keyword evidence="7" id="KW-0256">Endoplasmic reticulum</keyword>
<keyword evidence="6" id="KW-0677">Repeat</keyword>
<sequence>MGVKTWLWLMATLAVCLQSAVDGMYTSAGPVKLLDPKSFRDLKKDSGVWLVEFYAPWCGHCKNLAPEWKKAAKALEGVVNVAAVDCDKHKDLAAQYGVQGFPTIKIFGEDKNKPTDYQGQRTAKGIVDAAISETRKIVKARLSGGAKKPEKKKTSAPSPSSSNNAKSDVITLTDDNFDNLVFNSGDVWLVEFYAPWCGHCKALAPEWEQAASDLKGSVRVAAIDATANEQKAQEFGIRGFPTIKVFGPGASSPSDAKDYQGQRTASAITTFGLEALEKLGGGLKIKELTSQEVLTDFCSGKSSCVIGVLPHITDGGKAAREGYLNTLEEAAKKVRGKPFKFGWIQGGDQPAFENQFELTFGYPSLVAVNVDRKRYIVQRGSFSADSIANFLQGVLVGREASSGFSEFPALKTVQPWDGKDVKVEVIEEEDDDDILSEILGAGGDKDEL</sequence>
<feature type="domain" description="Thioredoxin" evidence="14">
    <location>
        <begin position="6"/>
        <end position="136"/>
    </location>
</feature>
<evidence type="ECO:0000256" key="6">
    <source>
        <dbReference type="ARBA" id="ARBA00022737"/>
    </source>
</evidence>
<dbReference type="Gene3D" id="3.40.30.10">
    <property type="entry name" value="Glutaredoxin"/>
    <property type="match status" value="3"/>
</dbReference>
<proteinExistence type="inferred from homology"/>
<dbReference type="PANTHER" id="PTHR45815">
    <property type="entry name" value="PROTEIN DISULFIDE-ISOMERASE A6"/>
    <property type="match status" value="1"/>
</dbReference>
<evidence type="ECO:0000256" key="3">
    <source>
        <dbReference type="ARBA" id="ARBA00006347"/>
    </source>
</evidence>
<comment type="similarity">
    <text evidence="3 11">Belongs to the protein disulfide isomerase family.</text>
</comment>
<comment type="caution">
    <text evidence="15">The sequence shown here is derived from an EMBL/GenBank/DDBJ whole genome shotgun (WGS) entry which is preliminary data.</text>
</comment>
<name>A0A8K1CU46_PYTOL</name>
<dbReference type="GO" id="GO:0005788">
    <property type="term" value="C:endoplasmic reticulum lumen"/>
    <property type="evidence" value="ECO:0007669"/>
    <property type="project" value="UniProtKB-SubCell"/>
</dbReference>
<dbReference type="PROSITE" id="PS51352">
    <property type="entry name" value="THIOREDOXIN_2"/>
    <property type="match status" value="2"/>
</dbReference>
<feature type="domain" description="Thioredoxin" evidence="14">
    <location>
        <begin position="142"/>
        <end position="281"/>
    </location>
</feature>
<dbReference type="Proteomes" id="UP000794436">
    <property type="component" value="Unassembled WGS sequence"/>
</dbReference>
<gene>
    <name evidence="15" type="ORF">Poli38472_006188</name>
</gene>
<dbReference type="AlphaFoldDB" id="A0A8K1CU46"/>
<evidence type="ECO:0000256" key="12">
    <source>
        <dbReference type="SAM" id="MobiDB-lite"/>
    </source>
</evidence>
<evidence type="ECO:0000256" key="9">
    <source>
        <dbReference type="ARBA" id="ARBA00023235"/>
    </source>
</evidence>
<dbReference type="PRINTS" id="PR00421">
    <property type="entry name" value="THIOREDOXIN"/>
</dbReference>
<evidence type="ECO:0000256" key="2">
    <source>
        <dbReference type="ARBA" id="ARBA00004319"/>
    </source>
</evidence>
<keyword evidence="10" id="KW-0676">Redox-active center</keyword>
<dbReference type="InterPro" id="IPR057305">
    <property type="entry name" value="Thioredox_PDIA6_C"/>
</dbReference>
<dbReference type="Pfam" id="PF00085">
    <property type="entry name" value="Thioredoxin"/>
    <property type="match status" value="2"/>
</dbReference>
<dbReference type="NCBIfam" id="TIGR01126">
    <property type="entry name" value="pdi_dom"/>
    <property type="match status" value="2"/>
</dbReference>
<evidence type="ECO:0000259" key="14">
    <source>
        <dbReference type="PROSITE" id="PS51352"/>
    </source>
</evidence>
<comment type="subcellular location">
    <subcellularLocation>
        <location evidence="2">Endoplasmic reticulum lumen</location>
    </subcellularLocation>
</comment>
<evidence type="ECO:0000256" key="4">
    <source>
        <dbReference type="ARBA" id="ARBA00012723"/>
    </source>
</evidence>
<dbReference type="PANTHER" id="PTHR45815:SF3">
    <property type="entry name" value="PROTEIN DISULFIDE-ISOMERASE A6"/>
    <property type="match status" value="1"/>
</dbReference>
<dbReference type="GO" id="GO:0003756">
    <property type="term" value="F:protein disulfide isomerase activity"/>
    <property type="evidence" value="ECO:0007669"/>
    <property type="project" value="UniProtKB-EC"/>
</dbReference>
<keyword evidence="8" id="KW-1015">Disulfide bond</keyword>
<evidence type="ECO:0000256" key="10">
    <source>
        <dbReference type="ARBA" id="ARBA00023284"/>
    </source>
</evidence>
<dbReference type="GO" id="GO:0015035">
    <property type="term" value="F:protein-disulfide reductase activity"/>
    <property type="evidence" value="ECO:0007669"/>
    <property type="project" value="TreeGrafter"/>
</dbReference>
<dbReference type="EMBL" id="SPLM01000002">
    <property type="protein sequence ID" value="TMW68720.1"/>
    <property type="molecule type" value="Genomic_DNA"/>
</dbReference>